<sequence>MKIIYLASLFLLSVSFISCDGDDDIVEPELDKESPVLNVTTTSDADTFLIIEWVQISAIIKDNRGLKYARINLASPDGTRNLVFEQVISFKRRAFIDLTISLPIEKRAATGNYTVVVEAGDHAENASKDSLTFTMHAPALGKSEFGRAFSRRFSMYYEPLDWFGYNVHDRGIAFDSFWLSQVLYFMISKDDQYPISEAEWNTFMADFGIKNQTWAMWDENTDGSLNEAEFQKGIVSLNLFNEWDSNKNAIINEEEIANGVFGHWDFDKDNMLNREEYLEKFYTYLYR</sequence>
<dbReference type="InterPro" id="IPR011992">
    <property type="entry name" value="EF-hand-dom_pair"/>
</dbReference>
<gene>
    <name evidence="3" type="ORF">H8S84_05415</name>
</gene>
<protein>
    <recommendedName>
        <fullName evidence="2">EF-hand domain-containing protein</fullName>
    </recommendedName>
</protein>
<dbReference type="PROSITE" id="PS50222">
    <property type="entry name" value="EF_HAND_2"/>
    <property type="match status" value="1"/>
</dbReference>
<dbReference type="InterPro" id="IPR018247">
    <property type="entry name" value="EF_Hand_1_Ca_BS"/>
</dbReference>
<dbReference type="Proteomes" id="UP000603640">
    <property type="component" value="Unassembled WGS sequence"/>
</dbReference>
<feature type="signal peptide" evidence="1">
    <location>
        <begin position="1"/>
        <end position="20"/>
    </location>
</feature>
<dbReference type="GO" id="GO:0005509">
    <property type="term" value="F:calcium ion binding"/>
    <property type="evidence" value="ECO:0007669"/>
    <property type="project" value="InterPro"/>
</dbReference>
<reference evidence="3" key="1">
    <citation type="submission" date="2020-08" db="EMBL/GenBank/DDBJ databases">
        <title>Pontibacter sp. SD6 16S ribosomal RNA gene Genome sequencing and assembly.</title>
        <authorList>
            <person name="Kang M."/>
        </authorList>
    </citation>
    <scope>NUCLEOTIDE SEQUENCE</scope>
    <source>
        <strain evidence="3">SD6</strain>
    </source>
</reference>
<keyword evidence="4" id="KW-1185">Reference proteome</keyword>
<name>A0A923N4V6_9BACT</name>
<keyword evidence="1" id="KW-0732">Signal</keyword>
<evidence type="ECO:0000259" key="2">
    <source>
        <dbReference type="PROSITE" id="PS50222"/>
    </source>
</evidence>
<feature type="chain" id="PRO_5037941035" description="EF-hand domain-containing protein" evidence="1">
    <location>
        <begin position="21"/>
        <end position="287"/>
    </location>
</feature>
<dbReference type="RefSeq" id="WP_187066222.1">
    <property type="nucleotide sequence ID" value="NZ_JACRVF010000001.1"/>
</dbReference>
<dbReference type="PROSITE" id="PS00018">
    <property type="entry name" value="EF_HAND_1"/>
    <property type="match status" value="2"/>
</dbReference>
<proteinExistence type="predicted"/>
<dbReference type="PROSITE" id="PS51257">
    <property type="entry name" value="PROKAR_LIPOPROTEIN"/>
    <property type="match status" value="1"/>
</dbReference>
<evidence type="ECO:0000313" key="4">
    <source>
        <dbReference type="Proteomes" id="UP000603640"/>
    </source>
</evidence>
<dbReference type="SUPFAM" id="SSF47473">
    <property type="entry name" value="EF-hand"/>
    <property type="match status" value="1"/>
</dbReference>
<evidence type="ECO:0000256" key="1">
    <source>
        <dbReference type="SAM" id="SignalP"/>
    </source>
</evidence>
<dbReference type="Gene3D" id="1.10.238.10">
    <property type="entry name" value="EF-hand"/>
    <property type="match status" value="1"/>
</dbReference>
<accession>A0A923N4V6</accession>
<feature type="domain" description="EF-hand" evidence="2">
    <location>
        <begin position="252"/>
        <end position="287"/>
    </location>
</feature>
<evidence type="ECO:0000313" key="3">
    <source>
        <dbReference type="EMBL" id="MBC5992271.1"/>
    </source>
</evidence>
<comment type="caution">
    <text evidence="3">The sequence shown here is derived from an EMBL/GenBank/DDBJ whole genome shotgun (WGS) entry which is preliminary data.</text>
</comment>
<dbReference type="AlphaFoldDB" id="A0A923N4V6"/>
<dbReference type="EMBL" id="JACRVF010000001">
    <property type="protein sequence ID" value="MBC5992271.1"/>
    <property type="molecule type" value="Genomic_DNA"/>
</dbReference>
<dbReference type="InterPro" id="IPR002048">
    <property type="entry name" value="EF_hand_dom"/>
</dbReference>
<organism evidence="3 4">
    <name type="scientific">Pontibacter cellulosilyticus</name>
    <dbReference type="NCBI Taxonomy" id="1720253"/>
    <lineage>
        <taxon>Bacteria</taxon>
        <taxon>Pseudomonadati</taxon>
        <taxon>Bacteroidota</taxon>
        <taxon>Cytophagia</taxon>
        <taxon>Cytophagales</taxon>
        <taxon>Hymenobacteraceae</taxon>
        <taxon>Pontibacter</taxon>
    </lineage>
</organism>